<dbReference type="NCBIfam" id="TIGR00414">
    <property type="entry name" value="serS"/>
    <property type="match status" value="1"/>
</dbReference>
<dbReference type="InterPro" id="IPR033729">
    <property type="entry name" value="SerRS_core"/>
</dbReference>
<keyword evidence="6" id="KW-0030">Aminoacyl-tRNA synthetase</keyword>
<organism evidence="10">
    <name type="scientific">marine metagenome</name>
    <dbReference type="NCBI Taxonomy" id="408172"/>
    <lineage>
        <taxon>unclassified sequences</taxon>
        <taxon>metagenomes</taxon>
        <taxon>ecological metagenomes</taxon>
    </lineage>
</organism>
<dbReference type="InterPro" id="IPR045864">
    <property type="entry name" value="aa-tRNA-synth_II/BPL/LPL"/>
</dbReference>
<dbReference type="Pfam" id="PF02403">
    <property type="entry name" value="Seryl_tRNA_N"/>
    <property type="match status" value="1"/>
</dbReference>
<keyword evidence="3" id="KW-0547">Nucleotide-binding</keyword>
<dbReference type="Gene3D" id="1.10.287.40">
    <property type="entry name" value="Serine-tRNA synthetase, tRNA binding domain"/>
    <property type="match status" value="1"/>
</dbReference>
<dbReference type="CDD" id="cd00770">
    <property type="entry name" value="SerRS_core"/>
    <property type="match status" value="1"/>
</dbReference>
<name>A0A382LL94_9ZZZZ</name>
<accession>A0A382LL94</accession>
<dbReference type="EC" id="6.1.1.11" evidence="1"/>
<evidence type="ECO:0000256" key="1">
    <source>
        <dbReference type="ARBA" id="ARBA00012840"/>
    </source>
</evidence>
<dbReference type="SUPFAM" id="SSF55681">
    <property type="entry name" value="Class II aaRS and biotin synthetases"/>
    <property type="match status" value="1"/>
</dbReference>
<feature type="non-terminal residue" evidence="10">
    <location>
        <position position="1"/>
    </location>
</feature>
<evidence type="ECO:0000256" key="5">
    <source>
        <dbReference type="ARBA" id="ARBA00022917"/>
    </source>
</evidence>
<evidence type="ECO:0000256" key="6">
    <source>
        <dbReference type="ARBA" id="ARBA00023146"/>
    </source>
</evidence>
<dbReference type="Gene3D" id="3.30.930.10">
    <property type="entry name" value="Bira Bifunctional Protein, Domain 2"/>
    <property type="match status" value="1"/>
</dbReference>
<feature type="domain" description="Aminoacyl-transfer RNA synthetases class-II family profile" evidence="9">
    <location>
        <begin position="108"/>
        <end position="376"/>
    </location>
</feature>
<reference evidence="10" key="1">
    <citation type="submission" date="2018-05" db="EMBL/GenBank/DDBJ databases">
        <authorList>
            <person name="Lanie J.A."/>
            <person name="Ng W.-L."/>
            <person name="Kazmierczak K.M."/>
            <person name="Andrzejewski T.M."/>
            <person name="Davidsen T.M."/>
            <person name="Wayne K.J."/>
            <person name="Tettelin H."/>
            <person name="Glass J.I."/>
            <person name="Rusch D."/>
            <person name="Podicherti R."/>
            <person name="Tsui H.-C.T."/>
            <person name="Winkler M.E."/>
        </authorList>
    </citation>
    <scope>NUCLEOTIDE SEQUENCE</scope>
</reference>
<evidence type="ECO:0000256" key="4">
    <source>
        <dbReference type="ARBA" id="ARBA00022840"/>
    </source>
</evidence>
<dbReference type="InterPro" id="IPR042103">
    <property type="entry name" value="SerRS_1_N_sf"/>
</dbReference>
<feature type="region of interest" description="Disordered" evidence="8">
    <location>
        <begin position="81"/>
        <end position="101"/>
    </location>
</feature>
<sequence>VIKLDKNWRELIEKGNKLRAERNSISREFGNLKKQGLDSSGLLDTMSGIKNRITENERETKEMLDKRNQARMRVPNILEKEVPNGTDDKGNKEISVHGSKDDLAGAKPHQEIIENINGADLKRASKIAGRRFYFLTGDLARLEMALINYAIDLLHQKDYTLTIPPFFMNREAYEGVVDLNDFEDVMYKIEDNDFYLIATSEHPLTSRFKDEILEIKEQPLRYAGVSTNFRKEVGAHGLSDRGIWRVHQFAKVEQVVICKPEDSNKMHQELLSNAIELFEGLKIPFRVVDICTGDIGTVAARKFDLEAWMPSSQQWKEVVSASNCKSYQSVRLNMRYRTPKGTDFPHTLNATAIATTRALASILENNQQADGSVVIPKVLRKWMGDQDLIKAK</sequence>
<dbReference type="PANTHER" id="PTHR11778">
    <property type="entry name" value="SERYL-TRNA SYNTHETASE"/>
    <property type="match status" value="1"/>
</dbReference>
<proteinExistence type="predicted"/>
<gene>
    <name evidence="10" type="ORF">METZ01_LOCUS289907</name>
</gene>
<evidence type="ECO:0000256" key="3">
    <source>
        <dbReference type="ARBA" id="ARBA00022741"/>
    </source>
</evidence>
<dbReference type="InterPro" id="IPR006195">
    <property type="entry name" value="aa-tRNA-synth_II"/>
</dbReference>
<evidence type="ECO:0000313" key="10">
    <source>
        <dbReference type="EMBL" id="SVC37053.1"/>
    </source>
</evidence>
<dbReference type="GO" id="GO:0005524">
    <property type="term" value="F:ATP binding"/>
    <property type="evidence" value="ECO:0007669"/>
    <property type="project" value="UniProtKB-KW"/>
</dbReference>
<evidence type="ECO:0000256" key="7">
    <source>
        <dbReference type="ARBA" id="ARBA00031113"/>
    </source>
</evidence>
<dbReference type="GO" id="GO:0006434">
    <property type="term" value="P:seryl-tRNA aminoacylation"/>
    <property type="evidence" value="ECO:0007669"/>
    <property type="project" value="InterPro"/>
</dbReference>
<keyword evidence="5" id="KW-0648">Protein biosynthesis</keyword>
<dbReference type="GO" id="GO:0004828">
    <property type="term" value="F:serine-tRNA ligase activity"/>
    <property type="evidence" value="ECO:0007669"/>
    <property type="project" value="UniProtKB-EC"/>
</dbReference>
<dbReference type="InterPro" id="IPR015866">
    <property type="entry name" value="Ser-tRNA-synth_1_N"/>
</dbReference>
<dbReference type="SUPFAM" id="SSF46589">
    <property type="entry name" value="tRNA-binding arm"/>
    <property type="match status" value="1"/>
</dbReference>
<dbReference type="InterPro" id="IPR002317">
    <property type="entry name" value="Ser-tRNA-ligase_type_1"/>
</dbReference>
<dbReference type="PIRSF" id="PIRSF001529">
    <property type="entry name" value="Ser-tRNA-synth_IIa"/>
    <property type="match status" value="1"/>
</dbReference>
<dbReference type="PROSITE" id="PS50862">
    <property type="entry name" value="AA_TRNA_LIGASE_II"/>
    <property type="match status" value="1"/>
</dbReference>
<evidence type="ECO:0000259" key="9">
    <source>
        <dbReference type="PROSITE" id="PS50862"/>
    </source>
</evidence>
<dbReference type="PRINTS" id="PR00981">
    <property type="entry name" value="TRNASYNTHSER"/>
</dbReference>
<evidence type="ECO:0000256" key="2">
    <source>
        <dbReference type="ARBA" id="ARBA00022598"/>
    </source>
</evidence>
<dbReference type="AlphaFoldDB" id="A0A382LL94"/>
<keyword evidence="2" id="KW-0436">Ligase</keyword>
<evidence type="ECO:0000256" key="8">
    <source>
        <dbReference type="SAM" id="MobiDB-lite"/>
    </source>
</evidence>
<keyword evidence="4" id="KW-0067">ATP-binding</keyword>
<dbReference type="InterPro" id="IPR010978">
    <property type="entry name" value="tRNA-bd_arm"/>
</dbReference>
<protein>
    <recommendedName>
        <fullName evidence="1">serine--tRNA ligase</fullName>
        <ecNumber evidence="1">6.1.1.11</ecNumber>
    </recommendedName>
    <alternativeName>
        <fullName evidence="7">Seryl-tRNA synthetase</fullName>
    </alternativeName>
</protein>
<dbReference type="InterPro" id="IPR002314">
    <property type="entry name" value="aa-tRNA-synt_IIb"/>
</dbReference>
<dbReference type="Pfam" id="PF00587">
    <property type="entry name" value="tRNA-synt_2b"/>
    <property type="match status" value="1"/>
</dbReference>
<dbReference type="EMBL" id="UINC01087579">
    <property type="protein sequence ID" value="SVC37053.1"/>
    <property type="molecule type" value="Genomic_DNA"/>
</dbReference>